<dbReference type="PIRSF" id="PIRSF002457">
    <property type="entry name" value="DASS"/>
    <property type="match status" value="1"/>
</dbReference>
<gene>
    <name evidence="7" type="ORF">EV210_11120</name>
</gene>
<evidence type="ECO:0000256" key="1">
    <source>
        <dbReference type="ARBA" id="ARBA00004141"/>
    </source>
</evidence>
<dbReference type="InterPro" id="IPR001898">
    <property type="entry name" value="SLC13A/DASS"/>
</dbReference>
<keyword evidence="3 6" id="KW-0812">Transmembrane</keyword>
<protein>
    <submittedName>
        <fullName evidence="7">DASS family divalent anion:Na+ symporter</fullName>
    </submittedName>
</protein>
<feature type="transmembrane region" description="Helical" evidence="6">
    <location>
        <begin position="331"/>
        <end position="353"/>
    </location>
</feature>
<feature type="transmembrane region" description="Helical" evidence="6">
    <location>
        <begin position="453"/>
        <end position="473"/>
    </location>
</feature>
<accession>A0A4V2Q8B8</accession>
<dbReference type="NCBIfam" id="TIGR00785">
    <property type="entry name" value="dass"/>
    <property type="match status" value="1"/>
</dbReference>
<feature type="transmembrane region" description="Helical" evidence="6">
    <location>
        <begin position="223"/>
        <end position="245"/>
    </location>
</feature>
<evidence type="ECO:0000313" key="7">
    <source>
        <dbReference type="EMBL" id="TCL35557.1"/>
    </source>
</evidence>
<evidence type="ECO:0000313" key="8">
    <source>
        <dbReference type="Proteomes" id="UP000295063"/>
    </source>
</evidence>
<feature type="transmembrane region" description="Helical" evidence="6">
    <location>
        <begin position="65"/>
        <end position="86"/>
    </location>
</feature>
<evidence type="ECO:0000256" key="2">
    <source>
        <dbReference type="ARBA" id="ARBA00007349"/>
    </source>
</evidence>
<keyword evidence="8" id="KW-1185">Reference proteome</keyword>
<dbReference type="OrthoDB" id="1401038at2"/>
<dbReference type="PANTHER" id="PTHR42826">
    <property type="entry name" value="DICARBOXYLATE TRANSPORTER 2.1, CHLOROPLASTIC"/>
    <property type="match status" value="1"/>
</dbReference>
<dbReference type="AlphaFoldDB" id="A0A4V2Q8B8"/>
<feature type="transmembrane region" description="Helical" evidence="6">
    <location>
        <begin position="301"/>
        <end position="319"/>
    </location>
</feature>
<comment type="similarity">
    <text evidence="2">Belongs to the SLC13A/DASS transporter (TC 2.A.47) family. DIT1 subfamily.</text>
</comment>
<proteinExistence type="inferred from homology"/>
<dbReference type="InterPro" id="IPR030676">
    <property type="entry name" value="CitT-rel"/>
</dbReference>
<dbReference type="GO" id="GO:0022857">
    <property type="term" value="F:transmembrane transporter activity"/>
    <property type="evidence" value="ECO:0007669"/>
    <property type="project" value="InterPro"/>
</dbReference>
<dbReference type="EMBL" id="SLUI01000011">
    <property type="protein sequence ID" value="TCL35557.1"/>
    <property type="molecule type" value="Genomic_DNA"/>
</dbReference>
<dbReference type="GO" id="GO:0016020">
    <property type="term" value="C:membrane"/>
    <property type="evidence" value="ECO:0007669"/>
    <property type="project" value="UniProtKB-SubCell"/>
</dbReference>
<feature type="transmembrane region" description="Helical" evidence="6">
    <location>
        <begin position="17"/>
        <end position="35"/>
    </location>
</feature>
<dbReference type="RefSeq" id="WP_132082314.1">
    <property type="nucleotide sequence ID" value="NZ_DALZLR010000016.1"/>
</dbReference>
<keyword evidence="4 6" id="KW-1133">Transmembrane helix</keyword>
<comment type="subcellular location">
    <subcellularLocation>
        <location evidence="1">Membrane</location>
        <topology evidence="1">Multi-pass membrane protein</topology>
    </subcellularLocation>
</comment>
<feature type="transmembrane region" description="Helical" evidence="6">
    <location>
        <begin position="192"/>
        <end position="211"/>
    </location>
</feature>
<keyword evidence="5 6" id="KW-0472">Membrane</keyword>
<evidence type="ECO:0000256" key="3">
    <source>
        <dbReference type="ARBA" id="ARBA00022692"/>
    </source>
</evidence>
<organism evidence="7 8">
    <name type="scientific">Anaerospora hongkongensis</name>
    <dbReference type="NCBI Taxonomy" id="244830"/>
    <lineage>
        <taxon>Bacteria</taxon>
        <taxon>Bacillati</taxon>
        <taxon>Bacillota</taxon>
        <taxon>Negativicutes</taxon>
        <taxon>Selenomonadales</taxon>
        <taxon>Sporomusaceae</taxon>
        <taxon>Anaerospora</taxon>
    </lineage>
</organism>
<dbReference type="Pfam" id="PF00939">
    <property type="entry name" value="Na_sulph_symp"/>
    <property type="match status" value="1"/>
</dbReference>
<evidence type="ECO:0000256" key="4">
    <source>
        <dbReference type="ARBA" id="ARBA00022989"/>
    </source>
</evidence>
<feature type="transmembrane region" description="Helical" evidence="6">
    <location>
        <begin position="384"/>
        <end position="407"/>
    </location>
</feature>
<evidence type="ECO:0000256" key="6">
    <source>
        <dbReference type="SAM" id="Phobius"/>
    </source>
</evidence>
<dbReference type="Proteomes" id="UP000295063">
    <property type="component" value="Unassembled WGS sequence"/>
</dbReference>
<comment type="caution">
    <text evidence="7">The sequence shown here is derived from an EMBL/GenBank/DDBJ whole genome shotgun (WGS) entry which is preliminary data.</text>
</comment>
<feature type="transmembrane region" description="Helical" evidence="6">
    <location>
        <begin position="414"/>
        <end position="433"/>
    </location>
</feature>
<feature type="transmembrane region" description="Helical" evidence="6">
    <location>
        <begin position="360"/>
        <end position="378"/>
    </location>
</feature>
<reference evidence="7 8" key="1">
    <citation type="submission" date="2019-03" db="EMBL/GenBank/DDBJ databases">
        <title>Genomic Encyclopedia of Type Strains, Phase IV (KMG-IV): sequencing the most valuable type-strain genomes for metagenomic binning, comparative biology and taxonomic classification.</title>
        <authorList>
            <person name="Goeker M."/>
        </authorList>
    </citation>
    <scope>NUCLEOTIDE SEQUENCE [LARGE SCALE GENOMIC DNA]</scope>
    <source>
        <strain evidence="7 8">DSM 15969</strain>
    </source>
</reference>
<sequence length="479" mass="51821">MSTVTPINANSDSKVKMIKGLVCLLIPCLVLLCPVPSGLNPLAWKILAVYLGAVFGIILRPVPEAVVLITAMGAVSVFFGQTKIALEAFGETTPWLVLTAFIIGQCFVETGLGSRIAYFLIDKLGHSTLRLGYISTVTDLILSPAIPSNTARTGGLVFPIFQSLSVTLGSKPEQNPRGIGAFLMTLMYQNSLITGTMFITAGAIMPMMIKLTNDIMHADISWMGWATAMIVPGGLCLLIVPYMVYRLYPPDIKHVDNKKIAKEGYEKIGPMSRREKILAVLFVMAIIGWATGSITKIDSTAVALGLLAMCILTGVISWNKVLECKPAWSTFVWYAGIISLANGLNKTKFFVWLGKVFEQNLNFTGLDPILVLAALVIITVLPRYLFASTIAFVVTFIPVIFVLGAAAKLPAIPLLLLCAASAQIASLMTHYGNAVGTVLYGAGYVPQGTWWKIGHIVTLVGLTIYFVVGLTWWKVLGLW</sequence>
<evidence type="ECO:0000256" key="5">
    <source>
        <dbReference type="ARBA" id="ARBA00023136"/>
    </source>
</evidence>
<feature type="transmembrane region" description="Helical" evidence="6">
    <location>
        <begin position="277"/>
        <end position="294"/>
    </location>
</feature>
<name>A0A4V2Q8B8_9FIRM</name>